<dbReference type="InterPro" id="IPR013083">
    <property type="entry name" value="Znf_RING/FYVE/PHD"/>
</dbReference>
<evidence type="ECO:0000256" key="3">
    <source>
        <dbReference type="ARBA" id="ARBA00022833"/>
    </source>
</evidence>
<evidence type="ECO:0000313" key="6">
    <source>
        <dbReference type="EMBL" id="CAG9761187.1"/>
    </source>
</evidence>
<name>A0A9N9MGA6_9CUCU</name>
<keyword evidence="1" id="KW-0479">Metal-binding</keyword>
<dbReference type="Pfam" id="PF15227">
    <property type="entry name" value="zf-C3HC4_4"/>
    <property type="match status" value="1"/>
</dbReference>
<keyword evidence="2 4" id="KW-0863">Zinc-finger</keyword>
<evidence type="ECO:0000256" key="1">
    <source>
        <dbReference type="ARBA" id="ARBA00022723"/>
    </source>
</evidence>
<dbReference type="Gene3D" id="3.30.40.10">
    <property type="entry name" value="Zinc/RING finger domain, C3HC4 (zinc finger)"/>
    <property type="match status" value="2"/>
</dbReference>
<accession>A0A9N9MGA6</accession>
<dbReference type="InterPro" id="IPR017907">
    <property type="entry name" value="Znf_RING_CS"/>
</dbReference>
<protein>
    <recommendedName>
        <fullName evidence="5">RING-type domain-containing protein</fullName>
    </recommendedName>
</protein>
<proteinExistence type="predicted"/>
<keyword evidence="3" id="KW-0862">Zinc</keyword>
<dbReference type="EMBL" id="OU892286">
    <property type="protein sequence ID" value="CAG9761187.1"/>
    <property type="molecule type" value="Genomic_DNA"/>
</dbReference>
<evidence type="ECO:0000313" key="7">
    <source>
        <dbReference type="Proteomes" id="UP001152799"/>
    </source>
</evidence>
<evidence type="ECO:0000256" key="2">
    <source>
        <dbReference type="ARBA" id="ARBA00022771"/>
    </source>
</evidence>
<sequence length="161" mass="18462">MMAMDIASATKIIPSGDCRKIKLKPQKFIKRTRRRRLDQIETAVKSLIADKKLTLFACVACENLLKQPVTVKCGHTFCLECIEEETCPKCFMVNEEVPLRVDILVQSLIEKWKERNKIGDIGEKALRKSWNCITAEELECLLCRRSLFDPVTTPCGHTFCR</sequence>
<organism evidence="6 7">
    <name type="scientific">Ceutorhynchus assimilis</name>
    <name type="common">cabbage seed weevil</name>
    <dbReference type="NCBI Taxonomy" id="467358"/>
    <lineage>
        <taxon>Eukaryota</taxon>
        <taxon>Metazoa</taxon>
        <taxon>Ecdysozoa</taxon>
        <taxon>Arthropoda</taxon>
        <taxon>Hexapoda</taxon>
        <taxon>Insecta</taxon>
        <taxon>Pterygota</taxon>
        <taxon>Neoptera</taxon>
        <taxon>Endopterygota</taxon>
        <taxon>Coleoptera</taxon>
        <taxon>Polyphaga</taxon>
        <taxon>Cucujiformia</taxon>
        <taxon>Curculionidae</taxon>
        <taxon>Ceutorhynchinae</taxon>
        <taxon>Ceutorhynchus</taxon>
    </lineage>
</organism>
<keyword evidence="7" id="KW-1185">Reference proteome</keyword>
<dbReference type="Proteomes" id="UP001152799">
    <property type="component" value="Chromosome 10"/>
</dbReference>
<dbReference type="InterPro" id="IPR027370">
    <property type="entry name" value="Znf-RING_euk"/>
</dbReference>
<evidence type="ECO:0000256" key="4">
    <source>
        <dbReference type="PROSITE-ProRule" id="PRU00175"/>
    </source>
</evidence>
<dbReference type="AlphaFoldDB" id="A0A9N9MGA6"/>
<feature type="domain" description="RING-type" evidence="5">
    <location>
        <begin position="58"/>
        <end position="90"/>
    </location>
</feature>
<dbReference type="PROSITE" id="PS50089">
    <property type="entry name" value="ZF_RING_2"/>
    <property type="match status" value="1"/>
</dbReference>
<dbReference type="OrthoDB" id="264917at2759"/>
<gene>
    <name evidence="6" type="ORF">CEUTPL_LOCUS1894</name>
</gene>
<dbReference type="GO" id="GO:0008270">
    <property type="term" value="F:zinc ion binding"/>
    <property type="evidence" value="ECO:0007669"/>
    <property type="project" value="UniProtKB-KW"/>
</dbReference>
<dbReference type="SUPFAM" id="SSF57850">
    <property type="entry name" value="RING/U-box"/>
    <property type="match status" value="2"/>
</dbReference>
<dbReference type="SMART" id="SM00184">
    <property type="entry name" value="RING"/>
    <property type="match status" value="2"/>
</dbReference>
<dbReference type="InterPro" id="IPR001841">
    <property type="entry name" value="Znf_RING"/>
</dbReference>
<dbReference type="PANTHER" id="PTHR23327">
    <property type="entry name" value="RING FINGER PROTEIN 127"/>
    <property type="match status" value="1"/>
</dbReference>
<dbReference type="PROSITE" id="PS00518">
    <property type="entry name" value="ZF_RING_1"/>
    <property type="match status" value="1"/>
</dbReference>
<dbReference type="PANTHER" id="PTHR23327:SF51">
    <property type="entry name" value="TRANSCRIPTIONAL REGULATOR OF YEAST FORM ADHERENCE 3"/>
    <property type="match status" value="1"/>
</dbReference>
<dbReference type="Pfam" id="PF13445">
    <property type="entry name" value="zf-RING_UBOX"/>
    <property type="match status" value="1"/>
</dbReference>
<reference evidence="6" key="1">
    <citation type="submission" date="2022-01" db="EMBL/GenBank/DDBJ databases">
        <authorList>
            <person name="King R."/>
        </authorList>
    </citation>
    <scope>NUCLEOTIDE SEQUENCE</scope>
</reference>
<evidence type="ECO:0000259" key="5">
    <source>
        <dbReference type="PROSITE" id="PS50089"/>
    </source>
</evidence>